<dbReference type="InterPro" id="IPR036866">
    <property type="entry name" value="RibonucZ/Hydroxyglut_hydro"/>
</dbReference>
<dbReference type="RefSeq" id="WP_114365493.1">
    <property type="nucleotide sequence ID" value="NZ_BHZF01000001.1"/>
</dbReference>
<reference evidence="1 2" key="1">
    <citation type="submission" date="2018-07" db="EMBL/GenBank/DDBJ databases">
        <title>Genomic Encyclopedia of Type Strains, Phase IV (KMG-IV): sequencing the most valuable type-strain genomes for metagenomic binning, comparative biology and taxonomic classification.</title>
        <authorList>
            <person name="Goeker M."/>
        </authorList>
    </citation>
    <scope>NUCLEOTIDE SEQUENCE [LARGE SCALE GENOMIC DNA]</scope>
    <source>
        <strain evidence="1 2">DSM 21410</strain>
    </source>
</reference>
<dbReference type="PANTHER" id="PTHR11203:SF49">
    <property type="entry name" value="BLL1145 PROTEIN"/>
    <property type="match status" value="1"/>
</dbReference>
<evidence type="ECO:0000313" key="1">
    <source>
        <dbReference type="EMBL" id="RCX04759.1"/>
    </source>
</evidence>
<protein>
    <submittedName>
        <fullName evidence="1">Putative mRNA 3-end processing factor</fullName>
    </submittedName>
</protein>
<sequence>MAHLLKFTERGIYCPAGDFYIDPWLPVTRAFITHAHSDHARQGMGCYISTPITAALMKARISEDISVTALNYGEKLTINGVSVSLHPAGHIPGSAQIRIEKNGYVAVVSGDYKTEPDGLSIPIEPIRCHEFVSECTFGLPIFRWKPSEISIQEITDWWMTNQSQNKNSVLIAYALGKAQRLLNDLAGDGRIVVHGSIYRMNEILKHAGLPIASCEKISELNNRVKDKSLLVLAPPSAIGSTWIRRFSPFSLGIVSGWMAIRGIRRRRAADAGFVISDHADWDGLIQVIRCTGAEKVYLTHGYSDPFARYLPKIGIQAEPVQSQFYGEGEDLEVREPKVDT</sequence>
<dbReference type="EMBL" id="QPJS01000001">
    <property type="protein sequence ID" value="RCX04759.1"/>
    <property type="molecule type" value="Genomic_DNA"/>
</dbReference>
<dbReference type="NCBIfam" id="TIGR04122">
    <property type="entry name" value="Xnuc_lig_assoc"/>
    <property type="match status" value="1"/>
</dbReference>
<dbReference type="AlphaFoldDB" id="A0A369A665"/>
<dbReference type="Gene3D" id="3.60.15.10">
    <property type="entry name" value="Ribonuclease Z/Hydroxyacylglutathione hydrolase-like"/>
    <property type="match status" value="1"/>
</dbReference>
<dbReference type="InterPro" id="IPR050698">
    <property type="entry name" value="MBL"/>
</dbReference>
<accession>A0A369A665</accession>
<proteinExistence type="predicted"/>
<gene>
    <name evidence="1" type="ORF">DES35_10129</name>
</gene>
<dbReference type="SUPFAM" id="SSF56281">
    <property type="entry name" value="Metallo-hydrolase/oxidoreductase"/>
    <property type="match status" value="1"/>
</dbReference>
<comment type="caution">
    <text evidence="1">The sequence shown here is derived from an EMBL/GenBank/DDBJ whole genome shotgun (WGS) entry which is preliminary data.</text>
</comment>
<dbReference type="GO" id="GO:0004521">
    <property type="term" value="F:RNA endonuclease activity"/>
    <property type="evidence" value="ECO:0007669"/>
    <property type="project" value="TreeGrafter"/>
</dbReference>
<name>A0A369A665_9FLAO</name>
<organism evidence="1 2">
    <name type="scientific">Schleiferia thermophila</name>
    <dbReference type="NCBI Taxonomy" id="884107"/>
    <lineage>
        <taxon>Bacteria</taxon>
        <taxon>Pseudomonadati</taxon>
        <taxon>Bacteroidota</taxon>
        <taxon>Flavobacteriia</taxon>
        <taxon>Flavobacteriales</taxon>
        <taxon>Schleiferiaceae</taxon>
        <taxon>Schleiferia</taxon>
    </lineage>
</organism>
<dbReference type="PANTHER" id="PTHR11203">
    <property type="entry name" value="CLEAVAGE AND POLYADENYLATION SPECIFICITY FACTOR FAMILY MEMBER"/>
    <property type="match status" value="1"/>
</dbReference>
<dbReference type="Proteomes" id="UP000253517">
    <property type="component" value="Unassembled WGS sequence"/>
</dbReference>
<dbReference type="InterPro" id="IPR026360">
    <property type="entry name" value="Xnuc_lig_assoc"/>
</dbReference>
<evidence type="ECO:0000313" key="2">
    <source>
        <dbReference type="Proteomes" id="UP000253517"/>
    </source>
</evidence>
<keyword evidence="2" id="KW-1185">Reference proteome</keyword>